<evidence type="ECO:0000256" key="1">
    <source>
        <dbReference type="ARBA" id="ARBA00000971"/>
    </source>
</evidence>
<feature type="compositionally biased region" description="Acidic residues" evidence="6">
    <location>
        <begin position="126"/>
        <end position="142"/>
    </location>
</feature>
<dbReference type="PANTHER" id="PTHR43811">
    <property type="entry name" value="FKBP-TYPE PEPTIDYL-PROLYL CIS-TRANS ISOMERASE FKPA"/>
    <property type="match status" value="1"/>
</dbReference>
<dbReference type="Proteomes" id="UP001177003">
    <property type="component" value="Chromosome 4"/>
</dbReference>
<dbReference type="Gene3D" id="3.10.50.40">
    <property type="match status" value="1"/>
</dbReference>
<feature type="compositionally biased region" description="Basic and acidic residues" evidence="6">
    <location>
        <begin position="300"/>
        <end position="319"/>
    </location>
</feature>
<gene>
    <name evidence="8" type="ORF">LSALG_LOCUS19174</name>
</gene>
<name>A0AA36E2B7_LACSI</name>
<dbReference type="EMBL" id="OX465080">
    <property type="protein sequence ID" value="CAI9279370.1"/>
    <property type="molecule type" value="Genomic_DNA"/>
</dbReference>
<evidence type="ECO:0000313" key="8">
    <source>
        <dbReference type="EMBL" id="CAI9279370.1"/>
    </source>
</evidence>
<dbReference type="InterPro" id="IPR046357">
    <property type="entry name" value="PPIase_dom_sf"/>
</dbReference>
<feature type="compositionally biased region" description="Polar residues" evidence="6">
    <location>
        <begin position="412"/>
        <end position="421"/>
    </location>
</feature>
<feature type="compositionally biased region" description="Basic and acidic residues" evidence="6">
    <location>
        <begin position="259"/>
        <end position="273"/>
    </location>
</feature>
<dbReference type="Gene3D" id="2.60.120.340">
    <property type="entry name" value="Nucleoplasmin core domain"/>
    <property type="match status" value="1"/>
</dbReference>
<dbReference type="Pfam" id="PF00254">
    <property type="entry name" value="FKBP_C"/>
    <property type="match status" value="1"/>
</dbReference>
<evidence type="ECO:0000256" key="4">
    <source>
        <dbReference type="ARBA" id="ARBA00023235"/>
    </source>
</evidence>
<feature type="compositionally biased region" description="Basic and acidic residues" evidence="6">
    <location>
        <begin position="166"/>
        <end position="176"/>
    </location>
</feature>
<keyword evidence="3 5" id="KW-0697">Rotamase</keyword>
<proteinExistence type="predicted"/>
<keyword evidence="9" id="KW-1185">Reference proteome</keyword>
<keyword evidence="4 5" id="KW-0413">Isomerase</keyword>
<evidence type="ECO:0000256" key="2">
    <source>
        <dbReference type="ARBA" id="ARBA00013194"/>
    </source>
</evidence>
<accession>A0AA36E2B7</accession>
<comment type="catalytic activity">
    <reaction evidence="1 5">
        <text>[protein]-peptidylproline (omega=180) = [protein]-peptidylproline (omega=0)</text>
        <dbReference type="Rhea" id="RHEA:16237"/>
        <dbReference type="Rhea" id="RHEA-COMP:10747"/>
        <dbReference type="Rhea" id="RHEA-COMP:10748"/>
        <dbReference type="ChEBI" id="CHEBI:83833"/>
        <dbReference type="ChEBI" id="CHEBI:83834"/>
        <dbReference type="EC" id="5.2.1.8"/>
    </reaction>
</comment>
<dbReference type="GO" id="GO:0003755">
    <property type="term" value="F:peptidyl-prolyl cis-trans isomerase activity"/>
    <property type="evidence" value="ECO:0007669"/>
    <property type="project" value="UniProtKB-KW"/>
</dbReference>
<organism evidence="8 9">
    <name type="scientific">Lactuca saligna</name>
    <name type="common">Willowleaf lettuce</name>
    <dbReference type="NCBI Taxonomy" id="75948"/>
    <lineage>
        <taxon>Eukaryota</taxon>
        <taxon>Viridiplantae</taxon>
        <taxon>Streptophyta</taxon>
        <taxon>Embryophyta</taxon>
        <taxon>Tracheophyta</taxon>
        <taxon>Spermatophyta</taxon>
        <taxon>Magnoliopsida</taxon>
        <taxon>eudicotyledons</taxon>
        <taxon>Gunneridae</taxon>
        <taxon>Pentapetalae</taxon>
        <taxon>asterids</taxon>
        <taxon>campanulids</taxon>
        <taxon>Asterales</taxon>
        <taxon>Asteraceae</taxon>
        <taxon>Cichorioideae</taxon>
        <taxon>Cichorieae</taxon>
        <taxon>Lactucinae</taxon>
        <taxon>Lactuca</taxon>
    </lineage>
</organism>
<feature type="compositionally biased region" description="Acidic residues" evidence="6">
    <location>
        <begin position="153"/>
        <end position="165"/>
    </location>
</feature>
<feature type="region of interest" description="Disordered" evidence="6">
    <location>
        <begin position="104"/>
        <end position="181"/>
    </location>
</feature>
<reference evidence="8" key="1">
    <citation type="submission" date="2023-04" db="EMBL/GenBank/DDBJ databases">
        <authorList>
            <person name="Vijverberg K."/>
            <person name="Xiong W."/>
            <person name="Schranz E."/>
        </authorList>
    </citation>
    <scope>NUCLEOTIDE SEQUENCE</scope>
</reference>
<feature type="compositionally biased region" description="Basic and acidic residues" evidence="6">
    <location>
        <begin position="215"/>
        <end position="236"/>
    </location>
</feature>
<dbReference type="EC" id="5.2.1.8" evidence="2 5"/>
<evidence type="ECO:0000256" key="5">
    <source>
        <dbReference type="PROSITE-ProRule" id="PRU00277"/>
    </source>
</evidence>
<dbReference type="PANTHER" id="PTHR43811:SF48">
    <property type="entry name" value="PEPTIDYL-PROLYL CIS-TRANS ISOMERASE FKBP43"/>
    <property type="match status" value="1"/>
</dbReference>
<evidence type="ECO:0000259" key="7">
    <source>
        <dbReference type="PROSITE" id="PS50059"/>
    </source>
</evidence>
<feature type="compositionally biased region" description="Polar residues" evidence="6">
    <location>
        <begin position="204"/>
        <end position="214"/>
    </location>
</feature>
<feature type="domain" description="PPIase FKBP-type" evidence="7">
    <location>
        <begin position="483"/>
        <end position="570"/>
    </location>
</feature>
<dbReference type="PROSITE" id="PS50059">
    <property type="entry name" value="FKBP_PPIASE"/>
    <property type="match status" value="1"/>
</dbReference>
<dbReference type="Pfam" id="PF17800">
    <property type="entry name" value="NPL"/>
    <property type="match status" value="1"/>
</dbReference>
<evidence type="ECO:0000313" key="9">
    <source>
        <dbReference type="Proteomes" id="UP001177003"/>
    </source>
</evidence>
<dbReference type="AlphaFoldDB" id="A0AA36E2B7"/>
<feature type="compositionally biased region" description="Basic residues" evidence="6">
    <location>
        <begin position="338"/>
        <end position="347"/>
    </location>
</feature>
<protein>
    <recommendedName>
        <fullName evidence="2 5">peptidylprolyl isomerase</fullName>
        <ecNumber evidence="2 5">5.2.1.8</ecNumber>
    </recommendedName>
</protein>
<evidence type="ECO:0000256" key="3">
    <source>
        <dbReference type="ARBA" id="ARBA00023110"/>
    </source>
</evidence>
<sequence>MAFWGIEVKPGKPYTHSSKEGRGRLRISQATLATGSATKKSLVQCNVGDKSPVLLCALLPDKTESLQLDLEFDEAEDVIFSVIGPRGVYLTGYYVGHSRQSILQDDSESYGEDIANSETQESDHYSDEDEYEDSFINDDEPEALTPSPISSDRDDDDDDDNDDGEYLEKKKRDVKGGRRRLKKKCQLIESDDEMVFFEIEDKNSSPVASIQNINKSEDSGKKIKKETTDKETKNNDDAYVDSQVLDSKDDVNVHLVNGKPEEKGAEVVPESKSKPKKKKRGSSKEKDTVPPCVDESIALKVEKIKQNEENPNNVDDKSVVEVVANEEPAEAPVNEAKTKKKKSKKGNAVKDDDDVLVAKDDEKANNMGVGEVMGEENVKPKKKRKARGNSVEMLGAENKQEDDLQPIDKNSGIDSKQLDNGNHSEEKKVKKKRRKSTEAEVEVEENTNMEVEKENNKKTLSNGLVIEELVTSNKPKGKVAAPGKKVKVEYVVKLKENGQVIDSNGESPYKFRLGDKQVIEGLNVGVDGMRVGDKRRLTIPPSMRLGYIGTGENVPPNSWLVYDVELCSVH</sequence>
<evidence type="ECO:0000256" key="6">
    <source>
        <dbReference type="SAM" id="MobiDB-lite"/>
    </source>
</evidence>
<dbReference type="InterPro" id="IPR001179">
    <property type="entry name" value="PPIase_FKBP_dom"/>
</dbReference>
<feature type="compositionally biased region" description="Low complexity" evidence="6">
    <location>
        <begin position="320"/>
        <end position="335"/>
    </location>
</feature>
<feature type="region of interest" description="Disordered" evidence="6">
    <location>
        <begin position="199"/>
        <end position="455"/>
    </location>
</feature>
<dbReference type="SUPFAM" id="SSF54534">
    <property type="entry name" value="FKBP-like"/>
    <property type="match status" value="1"/>
</dbReference>
<dbReference type="InterPro" id="IPR041232">
    <property type="entry name" value="NPL"/>
</dbReference>